<comment type="caution">
    <text evidence="2">The sequence shown here is derived from an EMBL/GenBank/DDBJ whole genome shotgun (WGS) entry which is preliminary data.</text>
</comment>
<dbReference type="EMBL" id="JBCGBO010000001">
    <property type="protein sequence ID" value="KAK9230419.1"/>
    <property type="molecule type" value="Genomic_DNA"/>
</dbReference>
<dbReference type="InterPro" id="IPR000788">
    <property type="entry name" value="RNR_lg_C"/>
</dbReference>
<dbReference type="Pfam" id="PF02867">
    <property type="entry name" value="Ribonuc_red_lgC"/>
    <property type="match status" value="1"/>
</dbReference>
<protein>
    <recommendedName>
        <fullName evidence="1">Ribonucleotide reductase large subunit C-terminal domain-containing protein</fullName>
    </recommendedName>
</protein>
<feature type="domain" description="Ribonucleotide reductase large subunit C-terminal" evidence="1">
    <location>
        <begin position="75"/>
        <end position="111"/>
    </location>
</feature>
<proteinExistence type="predicted"/>
<accession>A0AAP0N5Q4</accession>
<name>A0AAP0N5Q4_9ROSI</name>
<evidence type="ECO:0000313" key="2">
    <source>
        <dbReference type="EMBL" id="KAK9230419.1"/>
    </source>
</evidence>
<dbReference type="Gene3D" id="3.20.70.20">
    <property type="match status" value="1"/>
</dbReference>
<dbReference type="AlphaFoldDB" id="A0AAP0N5Q4"/>
<organism evidence="2 3">
    <name type="scientific">Citrus x changshan-huyou</name>
    <dbReference type="NCBI Taxonomy" id="2935761"/>
    <lineage>
        <taxon>Eukaryota</taxon>
        <taxon>Viridiplantae</taxon>
        <taxon>Streptophyta</taxon>
        <taxon>Embryophyta</taxon>
        <taxon>Tracheophyta</taxon>
        <taxon>Spermatophyta</taxon>
        <taxon>Magnoliopsida</taxon>
        <taxon>eudicotyledons</taxon>
        <taxon>Gunneridae</taxon>
        <taxon>Pentapetalae</taxon>
        <taxon>rosids</taxon>
        <taxon>malvids</taxon>
        <taxon>Sapindales</taxon>
        <taxon>Rutaceae</taxon>
        <taxon>Aurantioideae</taxon>
        <taxon>Citrus</taxon>
    </lineage>
</organism>
<sequence>MESYPPKIVTAIVIMKIFTKKFDVPYYSVESTRRGKLDPKNTSTLAELGTLISSGILQLTCGVQLQIFGTEELYILKNGVRNSLIVAPIPTASTSQILGNNEHFEPHTSNI</sequence>
<dbReference type="Proteomes" id="UP001428341">
    <property type="component" value="Unassembled WGS sequence"/>
</dbReference>
<reference evidence="2 3" key="1">
    <citation type="submission" date="2024-05" db="EMBL/GenBank/DDBJ databases">
        <title>Haplotype-resolved chromosome-level genome assembly of Huyou (Citrus changshanensis).</title>
        <authorList>
            <person name="Miao C."/>
            <person name="Chen W."/>
            <person name="Wu Y."/>
            <person name="Wang L."/>
            <person name="Zhao S."/>
            <person name="Grierson D."/>
            <person name="Xu C."/>
            <person name="Chen K."/>
        </authorList>
    </citation>
    <scope>NUCLEOTIDE SEQUENCE [LARGE SCALE GENOMIC DNA]</scope>
    <source>
        <strain evidence="2">01-14</strain>
        <tissue evidence="2">Leaf</tissue>
    </source>
</reference>
<evidence type="ECO:0000313" key="3">
    <source>
        <dbReference type="Proteomes" id="UP001428341"/>
    </source>
</evidence>
<dbReference type="SUPFAM" id="SSF51998">
    <property type="entry name" value="PFL-like glycyl radical enzymes"/>
    <property type="match status" value="1"/>
</dbReference>
<keyword evidence="3" id="KW-1185">Reference proteome</keyword>
<gene>
    <name evidence="2" type="ORF">WN944_023388</name>
</gene>
<evidence type="ECO:0000259" key="1">
    <source>
        <dbReference type="Pfam" id="PF02867"/>
    </source>
</evidence>